<sequence length="100" mass="10413">MKETRPNEAGTTPAAAPGVSLALELLEPEVWDGLEPSVGVESLPPVLDALLLVVEVRTTVVDGPTLMTNEDEFPWKMVVVPSGRPAGMVATSGMDVTTAG</sequence>
<proteinExistence type="predicted"/>
<accession>A0AAN7UCC4</accession>
<comment type="caution">
    <text evidence="1">The sequence shown here is derived from an EMBL/GenBank/DDBJ whole genome shotgun (WGS) entry which is preliminary data.</text>
</comment>
<dbReference type="Proteomes" id="UP001305414">
    <property type="component" value="Unassembled WGS sequence"/>
</dbReference>
<gene>
    <name evidence="1" type="ORF">RRF57_000117</name>
</gene>
<organism evidence="1 2">
    <name type="scientific">Xylaria bambusicola</name>
    <dbReference type="NCBI Taxonomy" id="326684"/>
    <lineage>
        <taxon>Eukaryota</taxon>
        <taxon>Fungi</taxon>
        <taxon>Dikarya</taxon>
        <taxon>Ascomycota</taxon>
        <taxon>Pezizomycotina</taxon>
        <taxon>Sordariomycetes</taxon>
        <taxon>Xylariomycetidae</taxon>
        <taxon>Xylariales</taxon>
        <taxon>Xylariaceae</taxon>
        <taxon>Xylaria</taxon>
    </lineage>
</organism>
<name>A0AAN7UCC4_9PEZI</name>
<protein>
    <submittedName>
        <fullName evidence="1">Uncharacterized protein</fullName>
    </submittedName>
</protein>
<evidence type="ECO:0000313" key="2">
    <source>
        <dbReference type="Proteomes" id="UP001305414"/>
    </source>
</evidence>
<reference evidence="1 2" key="1">
    <citation type="submission" date="2023-10" db="EMBL/GenBank/DDBJ databases">
        <title>Draft genome sequence of Xylaria bambusicola isolate GMP-LS, the root and basal stem rot pathogen of sugarcane in Indonesia.</title>
        <authorList>
            <person name="Selvaraj P."/>
            <person name="Muralishankar V."/>
            <person name="Muruganantham S."/>
            <person name="Sp S."/>
            <person name="Haryani S."/>
            <person name="Lau K.J.X."/>
            <person name="Naqvi N.I."/>
        </authorList>
    </citation>
    <scope>NUCLEOTIDE SEQUENCE [LARGE SCALE GENOMIC DNA]</scope>
    <source>
        <strain evidence="1">GMP-LS</strain>
    </source>
</reference>
<dbReference type="AlphaFoldDB" id="A0AAN7UCC4"/>
<evidence type="ECO:0000313" key="1">
    <source>
        <dbReference type="EMBL" id="KAK5624401.1"/>
    </source>
</evidence>
<dbReference type="EMBL" id="JAWHQM010000001">
    <property type="protein sequence ID" value="KAK5624401.1"/>
    <property type="molecule type" value="Genomic_DNA"/>
</dbReference>
<keyword evidence="2" id="KW-1185">Reference proteome</keyword>